<dbReference type="Proteomes" id="UP001501251">
    <property type="component" value="Unassembled WGS sequence"/>
</dbReference>
<gene>
    <name evidence="2" type="ORF">GCM10022252_44820</name>
</gene>
<evidence type="ECO:0000313" key="2">
    <source>
        <dbReference type="EMBL" id="GAA4196848.1"/>
    </source>
</evidence>
<evidence type="ECO:0000256" key="1">
    <source>
        <dbReference type="SAM" id="MobiDB-lite"/>
    </source>
</evidence>
<protein>
    <recommendedName>
        <fullName evidence="4">STAS domain-containing protein</fullName>
    </recommendedName>
</protein>
<evidence type="ECO:0008006" key="4">
    <source>
        <dbReference type="Google" id="ProtNLM"/>
    </source>
</evidence>
<name>A0ABP8B452_9ACTN</name>
<comment type="caution">
    <text evidence="2">The sequence shown here is derived from an EMBL/GenBank/DDBJ whole genome shotgun (WGS) entry which is preliminary data.</text>
</comment>
<evidence type="ECO:0000313" key="3">
    <source>
        <dbReference type="Proteomes" id="UP001501251"/>
    </source>
</evidence>
<proteinExistence type="predicted"/>
<accession>A0ABP8B452</accession>
<keyword evidence="3" id="KW-1185">Reference proteome</keyword>
<sequence length="120" mass="13164">MELMELTKPTGLVAFMDLAGLTKFTGFMELAELKDSRGSERGAVEGELPEGAPSKGLRGPVRRTAGEKNEGLRAALSAAWSPPIMAALEVWMCWRSRRRACRVRARTGSGRTARRWCRGA</sequence>
<reference evidence="3" key="1">
    <citation type="journal article" date="2019" name="Int. J. Syst. Evol. Microbiol.">
        <title>The Global Catalogue of Microorganisms (GCM) 10K type strain sequencing project: providing services to taxonomists for standard genome sequencing and annotation.</title>
        <authorList>
            <consortium name="The Broad Institute Genomics Platform"/>
            <consortium name="The Broad Institute Genome Sequencing Center for Infectious Disease"/>
            <person name="Wu L."/>
            <person name="Ma J."/>
        </authorList>
    </citation>
    <scope>NUCLEOTIDE SEQUENCE [LARGE SCALE GENOMIC DNA]</scope>
    <source>
        <strain evidence="3">JCM 17388</strain>
    </source>
</reference>
<dbReference type="EMBL" id="BAABAQ010000008">
    <property type="protein sequence ID" value="GAA4196848.1"/>
    <property type="molecule type" value="Genomic_DNA"/>
</dbReference>
<feature type="region of interest" description="Disordered" evidence="1">
    <location>
        <begin position="36"/>
        <end position="68"/>
    </location>
</feature>
<organism evidence="2 3">
    <name type="scientific">Streptosporangium oxazolinicum</name>
    <dbReference type="NCBI Taxonomy" id="909287"/>
    <lineage>
        <taxon>Bacteria</taxon>
        <taxon>Bacillati</taxon>
        <taxon>Actinomycetota</taxon>
        <taxon>Actinomycetes</taxon>
        <taxon>Streptosporangiales</taxon>
        <taxon>Streptosporangiaceae</taxon>
        <taxon>Streptosporangium</taxon>
    </lineage>
</organism>